<accession>A0ABU7XFV7</accession>
<keyword evidence="1" id="KW-0479">Metal-binding</keyword>
<dbReference type="PANTHER" id="PTHR13184:SF5">
    <property type="entry name" value="METHYLTRANSFERASE-LIKE PROTEIN 17, MITOCHONDRIAL"/>
    <property type="match status" value="1"/>
</dbReference>
<dbReference type="CDD" id="cd02440">
    <property type="entry name" value="AdoMet_MTases"/>
    <property type="match status" value="1"/>
</dbReference>
<dbReference type="EMBL" id="JAZHYN010000015">
    <property type="protein sequence ID" value="MEF3366269.1"/>
    <property type="molecule type" value="Genomic_DNA"/>
</dbReference>
<dbReference type="Proteomes" id="UP001350748">
    <property type="component" value="Unassembled WGS sequence"/>
</dbReference>
<comment type="caution">
    <text evidence="5">The sequence shown here is derived from an EMBL/GenBank/DDBJ whole genome shotgun (WGS) entry which is preliminary data.</text>
</comment>
<evidence type="ECO:0000256" key="4">
    <source>
        <dbReference type="ARBA" id="ARBA00023014"/>
    </source>
</evidence>
<keyword evidence="3" id="KW-0408">Iron</keyword>
<dbReference type="InterPro" id="IPR029063">
    <property type="entry name" value="SAM-dependent_MTases_sf"/>
</dbReference>
<evidence type="ECO:0000256" key="2">
    <source>
        <dbReference type="ARBA" id="ARBA00022946"/>
    </source>
</evidence>
<name>A0ABU7XFV7_9HYPH</name>
<protein>
    <submittedName>
        <fullName evidence="5">Small ribosomal subunit Rsm22 family protein</fullName>
    </submittedName>
</protein>
<evidence type="ECO:0000256" key="3">
    <source>
        <dbReference type="ARBA" id="ARBA00023004"/>
    </source>
</evidence>
<dbReference type="InterPro" id="IPR052571">
    <property type="entry name" value="Mt_RNA_Methyltransferase"/>
</dbReference>
<evidence type="ECO:0000313" key="6">
    <source>
        <dbReference type="Proteomes" id="UP001350748"/>
    </source>
</evidence>
<reference evidence="5 6" key="1">
    <citation type="submission" date="2024-02" db="EMBL/GenBank/DDBJ databases">
        <authorList>
            <person name="Grouzdev D."/>
        </authorList>
    </citation>
    <scope>NUCLEOTIDE SEQUENCE [LARGE SCALE GENOMIC DNA]</scope>
    <source>
        <strain evidence="5 6">9N</strain>
    </source>
</reference>
<dbReference type="Gene3D" id="3.40.50.150">
    <property type="entry name" value="Vaccinia Virus protein VP39"/>
    <property type="match status" value="1"/>
</dbReference>
<organism evidence="5 6">
    <name type="scientific">Methylocystis borbori</name>
    <dbReference type="NCBI Taxonomy" id="3118750"/>
    <lineage>
        <taxon>Bacteria</taxon>
        <taxon>Pseudomonadati</taxon>
        <taxon>Pseudomonadota</taxon>
        <taxon>Alphaproteobacteria</taxon>
        <taxon>Hyphomicrobiales</taxon>
        <taxon>Methylocystaceae</taxon>
        <taxon>Methylocystis</taxon>
    </lineage>
</organism>
<sequence length="335" mass="36248">MSRPPPALPLPLARAIEARLEGRPQAALRESARRLSDNYRARRSTREAIRDEGDALAYALTRMPATYAAISAVLGRLAEEQPGFAPRRLLDAGCGLGAAAYAAREVWPGLAAVTLLDRNAAFLALARALLAENGDAPLLEAQTVEADLLRLPAPSDAPYDLIVAAYALTEIAESALPAVVDSLWARASGALVIVEPGTPRDHARLLALRDRLISLGATVVAPCPHGAPCPMRAPDWCHFSVRLPRRRAHRLLKGADAPFEDEKFAYLALLREGGAPAPVRVIAPARVNKAGISLKLCTNKALCETFIPKREKARYERMHRKDWGDPLEAPAEENL</sequence>
<dbReference type="RefSeq" id="WP_332081252.1">
    <property type="nucleotide sequence ID" value="NZ_JAZHYN010000015.1"/>
</dbReference>
<proteinExistence type="predicted"/>
<dbReference type="SUPFAM" id="SSF53335">
    <property type="entry name" value="S-adenosyl-L-methionine-dependent methyltransferases"/>
    <property type="match status" value="1"/>
</dbReference>
<keyword evidence="6" id="KW-1185">Reference proteome</keyword>
<evidence type="ECO:0000313" key="5">
    <source>
        <dbReference type="EMBL" id="MEF3366269.1"/>
    </source>
</evidence>
<dbReference type="PANTHER" id="PTHR13184">
    <property type="entry name" value="37S RIBOSOMAL PROTEIN S22"/>
    <property type="match status" value="1"/>
</dbReference>
<keyword evidence="2" id="KW-0809">Transit peptide</keyword>
<dbReference type="InterPro" id="IPR015324">
    <property type="entry name" value="Ribosomal_Rsm22-like"/>
</dbReference>
<evidence type="ECO:0000256" key="1">
    <source>
        <dbReference type="ARBA" id="ARBA00022723"/>
    </source>
</evidence>
<gene>
    <name evidence="5" type="ORF">V3H18_06925</name>
</gene>
<keyword evidence="4" id="KW-0411">Iron-sulfur</keyword>
<dbReference type="Pfam" id="PF09243">
    <property type="entry name" value="Rsm22"/>
    <property type="match status" value="1"/>
</dbReference>